<dbReference type="InterPro" id="IPR031335">
    <property type="entry name" value="Glyco_hydro_63_C"/>
</dbReference>
<feature type="compositionally biased region" description="Polar residues" evidence="1">
    <location>
        <begin position="342"/>
        <end position="354"/>
    </location>
</feature>
<feature type="region of interest" description="Disordered" evidence="1">
    <location>
        <begin position="338"/>
        <end position="375"/>
    </location>
</feature>
<keyword evidence="4" id="KW-1185">Reference proteome</keyword>
<dbReference type="Proteomes" id="UP000823674">
    <property type="component" value="Chromosome A10"/>
</dbReference>
<dbReference type="Gene3D" id="1.50.10.10">
    <property type="match status" value="1"/>
</dbReference>
<evidence type="ECO:0000313" key="3">
    <source>
        <dbReference type="EMBL" id="KAG5375784.1"/>
    </source>
</evidence>
<dbReference type="EMBL" id="JADBGQ010000010">
    <property type="protein sequence ID" value="KAG5375784.1"/>
    <property type="molecule type" value="Genomic_DNA"/>
</dbReference>
<sequence>MGGIGYLYGQSKVYYHKSKHHFLHYWPAELYTSVPCRSKLPWGQLSDEGFHQMLIWRWDFRITLDIVGHWLDLMNVEGWIPREQILGLEALRSKNGEEEIIPKKEQVEFKLVPKVCVYRTIVDPKSRVEIVCAEQVVGVYARQAMMMLRNVPAYAASEKLVEIATELELELVLISELAEESSSPPLMWPRSCRRNQMSSSELVILDTGTCPALLHHIHDNENGVEARALDERSVCLNASCSEDLLSLERVVKLLGWLLSCQVEIMNFTGRTFVKSSLVPNERLYRQGRELSSSHQRRNSKWTRQSRSLSIELVKVAALSPAKAQRLRLSVLCGRALSGRVSEPTSPADSRSFTGGSRLKQHHGFFTSEETRRQAL</sequence>
<dbReference type="PANTHER" id="PTHR10412:SF19">
    <property type="entry name" value="MANNOSYL-OLIGOSACCHARIDE GLUCOSIDASE"/>
    <property type="match status" value="1"/>
</dbReference>
<proteinExistence type="predicted"/>
<feature type="domain" description="Glycosyl hydrolase family 63 C-terminal" evidence="2">
    <location>
        <begin position="1"/>
        <end position="101"/>
    </location>
</feature>
<dbReference type="InterPro" id="IPR004888">
    <property type="entry name" value="Glycoside_hydrolase_63"/>
</dbReference>
<evidence type="ECO:0000259" key="2">
    <source>
        <dbReference type="Pfam" id="PF03200"/>
    </source>
</evidence>
<reference evidence="3 4" key="1">
    <citation type="submission" date="2021-03" db="EMBL/GenBank/DDBJ databases">
        <authorList>
            <person name="King G.J."/>
            <person name="Bancroft I."/>
            <person name="Baten A."/>
            <person name="Bloomfield J."/>
            <person name="Borpatragohain P."/>
            <person name="He Z."/>
            <person name="Irish N."/>
            <person name="Irwin J."/>
            <person name="Liu K."/>
            <person name="Mauleon R.P."/>
            <person name="Moore J."/>
            <person name="Morris R."/>
            <person name="Ostergaard L."/>
            <person name="Wang B."/>
            <person name="Wells R."/>
        </authorList>
    </citation>
    <scope>NUCLEOTIDE SEQUENCE [LARGE SCALE GENOMIC DNA]</scope>
    <source>
        <strain evidence="3">R-o-18</strain>
        <tissue evidence="3">Leaf</tissue>
    </source>
</reference>
<dbReference type="PANTHER" id="PTHR10412">
    <property type="entry name" value="MANNOSYL-OLIGOSACCHARIDE GLUCOSIDASE"/>
    <property type="match status" value="1"/>
</dbReference>
<organism evidence="3 4">
    <name type="scientific">Brassica rapa subsp. trilocularis</name>
    <dbReference type="NCBI Taxonomy" id="1813537"/>
    <lineage>
        <taxon>Eukaryota</taxon>
        <taxon>Viridiplantae</taxon>
        <taxon>Streptophyta</taxon>
        <taxon>Embryophyta</taxon>
        <taxon>Tracheophyta</taxon>
        <taxon>Spermatophyta</taxon>
        <taxon>Magnoliopsida</taxon>
        <taxon>eudicotyledons</taxon>
        <taxon>Gunneridae</taxon>
        <taxon>Pentapetalae</taxon>
        <taxon>rosids</taxon>
        <taxon>malvids</taxon>
        <taxon>Brassicales</taxon>
        <taxon>Brassicaceae</taxon>
        <taxon>Brassiceae</taxon>
        <taxon>Brassica</taxon>
    </lineage>
</organism>
<protein>
    <recommendedName>
        <fullName evidence="2">Glycosyl hydrolase family 63 C-terminal domain-containing protein</fullName>
    </recommendedName>
</protein>
<accession>A0ABQ7KNI5</accession>
<name>A0ABQ7KNI5_BRACM</name>
<evidence type="ECO:0000256" key="1">
    <source>
        <dbReference type="SAM" id="MobiDB-lite"/>
    </source>
</evidence>
<gene>
    <name evidence="3" type="primary">A10p007010.1_BraROA</name>
    <name evidence="3" type="ORF">IGI04_040380</name>
</gene>
<dbReference type="Pfam" id="PF03200">
    <property type="entry name" value="Glyco_hydro_63"/>
    <property type="match status" value="1"/>
</dbReference>
<evidence type="ECO:0000313" key="4">
    <source>
        <dbReference type="Proteomes" id="UP000823674"/>
    </source>
</evidence>
<comment type="caution">
    <text evidence="3">The sequence shown here is derived from an EMBL/GenBank/DDBJ whole genome shotgun (WGS) entry which is preliminary data.</text>
</comment>
<dbReference type="InterPro" id="IPR012341">
    <property type="entry name" value="6hp_glycosidase-like_sf"/>
</dbReference>